<keyword evidence="7" id="KW-1185">Reference proteome</keyword>
<dbReference type="EMBL" id="JAHFVK010000002">
    <property type="protein sequence ID" value="MBT2134702.1"/>
    <property type="molecule type" value="Genomic_DNA"/>
</dbReference>
<dbReference type="Pfam" id="PF08479">
    <property type="entry name" value="POTRA_2"/>
    <property type="match status" value="1"/>
</dbReference>
<accession>A0ABS5W4M3</accession>
<reference evidence="6 7" key="1">
    <citation type="submission" date="2021-05" db="EMBL/GenBank/DDBJ databases">
        <title>Croceibacterium sp. LX-88 genome sequence.</title>
        <authorList>
            <person name="Luo X."/>
        </authorList>
    </citation>
    <scope>NUCLEOTIDE SEQUENCE [LARGE SCALE GENOMIC DNA]</scope>
    <source>
        <strain evidence="6 7">LX-88</strain>
    </source>
</reference>
<organism evidence="6 7">
    <name type="scientific">Croceibacterium selenioxidans</name>
    <dbReference type="NCBI Taxonomy" id="2838833"/>
    <lineage>
        <taxon>Bacteria</taxon>
        <taxon>Pseudomonadati</taxon>
        <taxon>Pseudomonadota</taxon>
        <taxon>Alphaproteobacteria</taxon>
        <taxon>Sphingomonadales</taxon>
        <taxon>Erythrobacteraceae</taxon>
        <taxon>Croceibacterium</taxon>
    </lineage>
</organism>
<dbReference type="PANTHER" id="PTHR34597:SF6">
    <property type="entry name" value="BLR6126 PROTEIN"/>
    <property type="match status" value="1"/>
</dbReference>
<keyword evidence="2" id="KW-0812">Transmembrane</keyword>
<dbReference type="PANTHER" id="PTHR34597">
    <property type="entry name" value="SLR1661 PROTEIN"/>
    <property type="match status" value="1"/>
</dbReference>
<evidence type="ECO:0000256" key="2">
    <source>
        <dbReference type="ARBA" id="ARBA00022692"/>
    </source>
</evidence>
<dbReference type="Proteomes" id="UP000811255">
    <property type="component" value="Unassembled WGS sequence"/>
</dbReference>
<evidence type="ECO:0000259" key="5">
    <source>
        <dbReference type="Pfam" id="PF08479"/>
    </source>
</evidence>
<proteinExistence type="predicted"/>
<feature type="domain" description="Polypeptide-transport-associated ShlB-type" evidence="5">
    <location>
        <begin position="17"/>
        <end position="80"/>
    </location>
</feature>
<dbReference type="InterPro" id="IPR013686">
    <property type="entry name" value="Polypept-transport_assoc_ShlB"/>
</dbReference>
<name>A0ABS5W4M3_9SPHN</name>
<keyword evidence="3" id="KW-0998">Cell outer membrane</keyword>
<dbReference type="Gene3D" id="3.10.20.310">
    <property type="entry name" value="membrane protein fhac"/>
    <property type="match status" value="1"/>
</dbReference>
<keyword evidence="1" id="KW-1134">Transmembrane beta strand</keyword>
<evidence type="ECO:0000256" key="3">
    <source>
        <dbReference type="ARBA" id="ARBA00023237"/>
    </source>
</evidence>
<dbReference type="Gene3D" id="2.40.160.50">
    <property type="entry name" value="membrane protein fhac: a member of the omp85/tpsb transporter family"/>
    <property type="match status" value="1"/>
</dbReference>
<dbReference type="InterPro" id="IPR005565">
    <property type="entry name" value="Hemolysn_activator_HlyB_C"/>
</dbReference>
<dbReference type="Pfam" id="PF03865">
    <property type="entry name" value="ShlB"/>
    <property type="match status" value="1"/>
</dbReference>
<feature type="domain" description="Haemolysin activator HlyB C-terminal" evidence="4">
    <location>
        <begin position="156"/>
        <end position="459"/>
    </location>
</feature>
<evidence type="ECO:0000313" key="7">
    <source>
        <dbReference type="Proteomes" id="UP000811255"/>
    </source>
</evidence>
<evidence type="ECO:0000259" key="4">
    <source>
        <dbReference type="Pfam" id="PF03865"/>
    </source>
</evidence>
<evidence type="ECO:0008006" key="8">
    <source>
        <dbReference type="Google" id="ProtNLM"/>
    </source>
</evidence>
<evidence type="ECO:0000313" key="6">
    <source>
        <dbReference type="EMBL" id="MBT2134702.1"/>
    </source>
</evidence>
<dbReference type="RefSeq" id="WP_214536329.1">
    <property type="nucleotide sequence ID" value="NZ_JAHFVK010000002.1"/>
</dbReference>
<keyword evidence="1" id="KW-0472">Membrane</keyword>
<sequence>MKVKLSAVEFRGAAAGDLALSDEALASTYAEFIGQEMPLSVVCDIRDRAAALYLRKGVLASVVIPEQQITEGRLTLTVVEARIEAVTYHGDAGPGQKQVERFLNHLRGLAPFDLNVAQRYLLLASDVPGVTIQSVLKPSTAGDGALDLDIAIARDAVDGSVMTQNYGSKTVGRDLTMARVDFNSFTSLGERTSVIAYGTLASDEQRVLQVVERFFIGGNGLAAELSGAGSWTRPGDTLKPLELEGTSFAGSVRFTYPLIRHGRRNLNIGAGFDLIDQSVDFGGGLATLTDDHLRVFFARLDGHYAPASLADHSFAMTGALEVRQGIRGLGASSFGDPRASRYLAKPDATVFRAEGEVGARLAGPVIGKIVGAWQYTDDPLLSYEEYGVGNLTIGRGYDPSVASGDRALAATIELSTVPLPLQGGRSAWRPYVFYDAAELTNLGFGAGKLNLASAGFGLRAQLTPGVAIDVAYAEPFDSPFGVGDEPPARLLVSLSALVF</sequence>
<dbReference type="InterPro" id="IPR051544">
    <property type="entry name" value="TPS_OM_transporter"/>
</dbReference>
<evidence type="ECO:0000256" key="1">
    <source>
        <dbReference type="ARBA" id="ARBA00022452"/>
    </source>
</evidence>
<protein>
    <recommendedName>
        <fullName evidence="8">Haemolysin activator HlyB C-terminal domain-containing protein</fullName>
    </recommendedName>
</protein>
<gene>
    <name evidence="6" type="ORF">KK137_10185</name>
</gene>
<comment type="caution">
    <text evidence="6">The sequence shown here is derived from an EMBL/GenBank/DDBJ whole genome shotgun (WGS) entry which is preliminary data.</text>
</comment>